<dbReference type="EMBL" id="CP020474">
    <property type="protein sequence ID" value="ARE84110.1"/>
    <property type="molecule type" value="Genomic_DNA"/>
</dbReference>
<dbReference type="Proteomes" id="UP000192273">
    <property type="component" value="Chromosome"/>
</dbReference>
<dbReference type="OrthoDB" id="5342505at2"/>
<dbReference type="InterPro" id="IPR014955">
    <property type="entry name" value="DUF1826"/>
</dbReference>
<dbReference type="AlphaFoldDB" id="A0A1V0RQR7"/>
<name>A0A1V0RQR7_9RHOB</name>
<gene>
    <name evidence="1" type="ORF">ROSMUCSMR3_02641</name>
</gene>
<protein>
    <recommendedName>
        <fullName evidence="3">DUF1826 domain-containing protein</fullName>
    </recommendedName>
</protein>
<proteinExistence type="predicted"/>
<evidence type="ECO:0000313" key="1">
    <source>
        <dbReference type="EMBL" id="ARE84110.1"/>
    </source>
</evidence>
<organism evidence="1 2">
    <name type="scientific">Roseovarius mucosus</name>
    <dbReference type="NCBI Taxonomy" id="215743"/>
    <lineage>
        <taxon>Bacteria</taxon>
        <taxon>Pseudomonadati</taxon>
        <taxon>Pseudomonadota</taxon>
        <taxon>Alphaproteobacteria</taxon>
        <taxon>Rhodobacterales</taxon>
        <taxon>Roseobacteraceae</taxon>
        <taxon>Roseovarius</taxon>
    </lineage>
</organism>
<sequence>MRDHGMTLATGVARGDSPGILHQVTRAGQAAAIWTRQREAGLAEWIDGVAVENLPQARCYCTAQRARAVAQAACEGAGLPIGRAREVLCDDIGALAVLFGQVMGRSALHLRLEVVRDDACRKFHLDQVPARLLCSYRGAGTEYGLMRAQGDPQPVCRMATGDVGIFRGALWSGDEMSGVVHRSPPLAGFGAARLLLVLDVLGASQHGR</sequence>
<dbReference type="Pfam" id="PF08856">
    <property type="entry name" value="DUF1826"/>
    <property type="match status" value="1"/>
</dbReference>
<evidence type="ECO:0000313" key="2">
    <source>
        <dbReference type="Proteomes" id="UP000192273"/>
    </source>
</evidence>
<dbReference type="KEGG" id="rmm:ROSMUCSMR3_02641"/>
<reference evidence="1 2" key="1">
    <citation type="submission" date="2017-03" db="EMBL/GenBank/DDBJ databases">
        <title>Genome Sequence of Roseovarius mucosus strain SMR3 Isolated from a culture of the Diatom Skeletonema marinoi.</title>
        <authorList>
            <person name="Topel M."/>
            <person name="Pinder M."/>
            <person name="Johansson O.N."/>
            <person name="Kourtchenko O."/>
            <person name="Godhe A."/>
            <person name="Clarke A.K."/>
        </authorList>
    </citation>
    <scope>NUCLEOTIDE SEQUENCE [LARGE SCALE GENOMIC DNA]</scope>
    <source>
        <strain evidence="1 2">SMR3</strain>
    </source>
</reference>
<accession>A0A1V0RQR7</accession>
<evidence type="ECO:0008006" key="3">
    <source>
        <dbReference type="Google" id="ProtNLM"/>
    </source>
</evidence>
<keyword evidence="2" id="KW-1185">Reference proteome</keyword>